<reference evidence="1" key="1">
    <citation type="journal article" date="2022" name="Cell">
        <title>Repeat-based holocentromeres influence genome architecture and karyotype evolution.</title>
        <authorList>
            <person name="Hofstatter P.G."/>
            <person name="Thangavel G."/>
            <person name="Lux T."/>
            <person name="Neumann P."/>
            <person name="Vondrak T."/>
            <person name="Novak P."/>
            <person name="Zhang M."/>
            <person name="Costa L."/>
            <person name="Castellani M."/>
            <person name="Scott A."/>
            <person name="Toegelov H."/>
            <person name="Fuchs J."/>
            <person name="Mata-Sucre Y."/>
            <person name="Dias Y."/>
            <person name="Vanzela A.L.L."/>
            <person name="Huettel B."/>
            <person name="Almeida C.C.S."/>
            <person name="Simkova H."/>
            <person name="Souza G."/>
            <person name="Pedrosa-Harand A."/>
            <person name="Macas J."/>
            <person name="Mayer K.F.X."/>
            <person name="Houben A."/>
            <person name="Marques A."/>
        </authorList>
    </citation>
    <scope>NUCLEOTIDE SEQUENCE</scope>
    <source>
        <strain evidence="1">RhyBre1mFocal</strain>
    </source>
</reference>
<dbReference type="Gene3D" id="1.10.510.10">
    <property type="entry name" value="Transferase(Phosphotransferase) domain 1"/>
    <property type="match status" value="1"/>
</dbReference>
<comment type="caution">
    <text evidence="1">The sequence shown here is derived from an EMBL/GenBank/DDBJ whole genome shotgun (WGS) entry which is preliminary data.</text>
</comment>
<dbReference type="InterPro" id="IPR011009">
    <property type="entry name" value="Kinase-like_dom_sf"/>
</dbReference>
<keyword evidence="2" id="KW-1185">Reference proteome</keyword>
<accession>A0A9Q0C1K0</accession>
<gene>
    <name evidence="1" type="ORF">LUZ63_016952</name>
</gene>
<sequence>MSTEASSSSVAIGVSSSPDERKIEILSETENSVKECCVVPVGRQLVRSKYLRYKLQNPYKPNSQAYSKESVVMDIYGETDDEKSMRLMLNTTHLNILEAYLLEKADDGTYEVYITDEFIGSLREFYTHEFSSFHGTNYIPKDTLTKFIRNIVDALIFLHDEDLYHGAISLDTLLYCHSGCKGKEEYLVKLANFKTKCKTTEEAQLEDWHDLGTMLLKVLNKAVLQNPAIFVQSLQDVVTHFQNVTLDSLMQNMTYLQKNFTFFWTIDDRRKFAMHIYLWCEDERSRTILKTRHNNIVNLPWTTFQKPFGGVLLRSIAAYNNKTYNGGCIIDLLRVVSACYTHSTTISQVNKIKQVDNFILEEYPRLFYDLLNIQRQEQFLPLRT</sequence>
<dbReference type="Proteomes" id="UP001151287">
    <property type="component" value="Unassembled WGS sequence"/>
</dbReference>
<evidence type="ECO:0008006" key="3">
    <source>
        <dbReference type="Google" id="ProtNLM"/>
    </source>
</evidence>
<evidence type="ECO:0000313" key="2">
    <source>
        <dbReference type="Proteomes" id="UP001151287"/>
    </source>
</evidence>
<protein>
    <recommendedName>
        <fullName evidence="3">Protein kinase domain-containing protein</fullName>
    </recommendedName>
</protein>
<proteinExistence type="predicted"/>
<dbReference type="AlphaFoldDB" id="A0A9Q0C1K0"/>
<dbReference type="SUPFAM" id="SSF56112">
    <property type="entry name" value="Protein kinase-like (PK-like)"/>
    <property type="match status" value="1"/>
</dbReference>
<dbReference type="OrthoDB" id="687319at2759"/>
<name>A0A9Q0C1K0_9POAL</name>
<evidence type="ECO:0000313" key="1">
    <source>
        <dbReference type="EMBL" id="KAJ1685562.1"/>
    </source>
</evidence>
<dbReference type="EMBL" id="JAMQYH010000005">
    <property type="protein sequence ID" value="KAJ1685562.1"/>
    <property type="molecule type" value="Genomic_DNA"/>
</dbReference>
<organism evidence="1 2">
    <name type="scientific">Rhynchospora breviuscula</name>
    <dbReference type="NCBI Taxonomy" id="2022672"/>
    <lineage>
        <taxon>Eukaryota</taxon>
        <taxon>Viridiplantae</taxon>
        <taxon>Streptophyta</taxon>
        <taxon>Embryophyta</taxon>
        <taxon>Tracheophyta</taxon>
        <taxon>Spermatophyta</taxon>
        <taxon>Magnoliopsida</taxon>
        <taxon>Liliopsida</taxon>
        <taxon>Poales</taxon>
        <taxon>Cyperaceae</taxon>
        <taxon>Cyperoideae</taxon>
        <taxon>Rhynchosporeae</taxon>
        <taxon>Rhynchospora</taxon>
    </lineage>
</organism>